<dbReference type="SUPFAM" id="SSF110710">
    <property type="entry name" value="TTHA0583/YokD-like"/>
    <property type="match status" value="1"/>
</dbReference>
<dbReference type="NCBIfam" id="TIGR01440">
    <property type="entry name" value="TIGR01440 family protein"/>
    <property type="match status" value="1"/>
</dbReference>
<dbReference type="Proteomes" id="UP000812277">
    <property type="component" value="Unassembled WGS sequence"/>
</dbReference>
<proteinExistence type="inferred from homology"/>
<dbReference type="Gene3D" id="3.40.50.10360">
    <property type="entry name" value="Hypothetical protein TT1679"/>
    <property type="match status" value="1"/>
</dbReference>
<dbReference type="InterPro" id="IPR028345">
    <property type="entry name" value="Antibiotic_NAT-like"/>
</dbReference>
<comment type="caution">
    <text evidence="2">The sequence shown here is derived from an EMBL/GenBank/DDBJ whole genome shotgun (WGS) entry which is preliminary data.</text>
</comment>
<dbReference type="HAMAP" id="MF_00800">
    <property type="entry name" value="UPF0340"/>
    <property type="match status" value="1"/>
</dbReference>
<dbReference type="InterPro" id="IPR006340">
    <property type="entry name" value="DUF436"/>
</dbReference>
<evidence type="ECO:0000313" key="3">
    <source>
        <dbReference type="Proteomes" id="UP000812277"/>
    </source>
</evidence>
<gene>
    <name evidence="2" type="ORF">K0T92_10065</name>
</gene>
<keyword evidence="3" id="KW-1185">Reference proteome</keyword>
<evidence type="ECO:0000256" key="1">
    <source>
        <dbReference type="HAMAP-Rule" id="MF_00800"/>
    </source>
</evidence>
<evidence type="ECO:0000313" key="2">
    <source>
        <dbReference type="EMBL" id="MBW7475092.1"/>
    </source>
</evidence>
<dbReference type="RefSeq" id="WP_219872331.1">
    <property type="nucleotide sequence ID" value="NZ_JAHZIJ010000005.1"/>
</dbReference>
<dbReference type="EMBL" id="JAHZIJ010000005">
    <property type="protein sequence ID" value="MBW7475092.1"/>
    <property type="molecule type" value="Genomic_DNA"/>
</dbReference>
<reference evidence="2 3" key="1">
    <citation type="submission" date="2021-07" db="EMBL/GenBank/DDBJ databases">
        <title>Paenibacillus radiodurans sp. nov., isolated from the southeastern edge of Tengger Desert.</title>
        <authorList>
            <person name="Zhang G."/>
        </authorList>
    </citation>
    <scope>NUCLEOTIDE SEQUENCE [LARGE SCALE GENOMIC DNA]</scope>
    <source>
        <strain evidence="2 3">DT7-4</strain>
    </source>
</reference>
<sequence>MSEQQVLNFTTLAIDVEKVVRELAEAAGLRAGELLILGVSTSEVQGQYIGTSGTLETAEAIYRGVEAARRDIGFHPVYQCCEHLNRALVMERGVAERLGLELVSAIPMPRAGGSMAAYAYRQLADACLAETVQAHAGIDIGDTFIGMHLRRVAVPVRPSIRTIGFAHVTMAYSRPKLIGGSRAVYTVEESAGGTCD</sequence>
<comment type="similarity">
    <text evidence="1">Belongs to the UPF0340 family.</text>
</comment>
<protein>
    <recommendedName>
        <fullName evidence="1">UPF0340 protein K0T92_10065</fullName>
    </recommendedName>
</protein>
<accession>A0ABS7D6B4</accession>
<dbReference type="PIRSF" id="PIRSF007510">
    <property type="entry name" value="UCP007510"/>
    <property type="match status" value="1"/>
</dbReference>
<name>A0ABS7D6B4_9BACL</name>
<dbReference type="Pfam" id="PF04260">
    <property type="entry name" value="DUF436"/>
    <property type="match status" value="1"/>
</dbReference>
<organism evidence="2 3">
    <name type="scientific">Paenibacillus oenotherae</name>
    <dbReference type="NCBI Taxonomy" id="1435645"/>
    <lineage>
        <taxon>Bacteria</taxon>
        <taxon>Bacillati</taxon>
        <taxon>Bacillota</taxon>
        <taxon>Bacilli</taxon>
        <taxon>Bacillales</taxon>
        <taxon>Paenibacillaceae</taxon>
        <taxon>Paenibacillus</taxon>
    </lineage>
</organism>